<proteinExistence type="predicted"/>
<comment type="caution">
    <text evidence="6">The sequence shown here is derived from an EMBL/GenBank/DDBJ whole genome shotgun (WGS) entry which is preliminary data.</text>
</comment>
<dbReference type="InterPro" id="IPR001647">
    <property type="entry name" value="HTH_TetR"/>
</dbReference>
<organism evidence="6 7">
    <name type="scientific">Mucilaginibacter straminoryzae</name>
    <dbReference type="NCBI Taxonomy" id="2932774"/>
    <lineage>
        <taxon>Bacteria</taxon>
        <taxon>Pseudomonadati</taxon>
        <taxon>Bacteroidota</taxon>
        <taxon>Sphingobacteriia</taxon>
        <taxon>Sphingobacteriales</taxon>
        <taxon>Sphingobacteriaceae</taxon>
        <taxon>Mucilaginibacter</taxon>
    </lineage>
</organism>
<accession>A0A9X2BAL0</accession>
<dbReference type="Pfam" id="PF16925">
    <property type="entry name" value="TetR_C_13"/>
    <property type="match status" value="1"/>
</dbReference>
<evidence type="ECO:0000259" key="5">
    <source>
        <dbReference type="PROSITE" id="PS50977"/>
    </source>
</evidence>
<dbReference type="AlphaFoldDB" id="A0A9X2BAL0"/>
<name>A0A9X2BAL0_9SPHI</name>
<dbReference type="EMBL" id="JALJEJ010000015">
    <property type="protein sequence ID" value="MCJ8211964.1"/>
    <property type="molecule type" value="Genomic_DNA"/>
</dbReference>
<evidence type="ECO:0000256" key="3">
    <source>
        <dbReference type="ARBA" id="ARBA00023163"/>
    </source>
</evidence>
<dbReference type="Gene3D" id="1.10.357.10">
    <property type="entry name" value="Tetracycline Repressor, domain 2"/>
    <property type="match status" value="1"/>
</dbReference>
<dbReference type="InterPro" id="IPR023772">
    <property type="entry name" value="DNA-bd_HTH_TetR-type_CS"/>
</dbReference>
<dbReference type="PROSITE" id="PS50977">
    <property type="entry name" value="HTH_TETR_2"/>
    <property type="match status" value="1"/>
</dbReference>
<dbReference type="RefSeq" id="WP_245133081.1">
    <property type="nucleotide sequence ID" value="NZ_JALJEJ010000015.1"/>
</dbReference>
<keyword evidence="2 4" id="KW-0238">DNA-binding</keyword>
<evidence type="ECO:0000313" key="6">
    <source>
        <dbReference type="EMBL" id="MCJ8211964.1"/>
    </source>
</evidence>
<gene>
    <name evidence="6" type="ORF">MUY27_19760</name>
</gene>
<dbReference type="PRINTS" id="PR00455">
    <property type="entry name" value="HTHTETR"/>
</dbReference>
<dbReference type="InterPro" id="IPR011075">
    <property type="entry name" value="TetR_C"/>
</dbReference>
<feature type="domain" description="HTH tetR-type" evidence="5">
    <location>
        <begin position="6"/>
        <end position="66"/>
    </location>
</feature>
<dbReference type="PROSITE" id="PS01081">
    <property type="entry name" value="HTH_TETR_1"/>
    <property type="match status" value="1"/>
</dbReference>
<dbReference type="PANTHER" id="PTHR30328">
    <property type="entry name" value="TRANSCRIPTIONAL REPRESSOR"/>
    <property type="match status" value="1"/>
</dbReference>
<dbReference type="SUPFAM" id="SSF48498">
    <property type="entry name" value="Tetracyclin repressor-like, C-terminal domain"/>
    <property type="match status" value="1"/>
</dbReference>
<protein>
    <submittedName>
        <fullName evidence="6">TetR/AcrR family transcriptional regulator</fullName>
    </submittedName>
</protein>
<dbReference type="SUPFAM" id="SSF46689">
    <property type="entry name" value="Homeodomain-like"/>
    <property type="match status" value="1"/>
</dbReference>
<evidence type="ECO:0000256" key="1">
    <source>
        <dbReference type="ARBA" id="ARBA00023015"/>
    </source>
</evidence>
<evidence type="ECO:0000256" key="2">
    <source>
        <dbReference type="ARBA" id="ARBA00023125"/>
    </source>
</evidence>
<reference evidence="6" key="1">
    <citation type="submission" date="2022-04" db="EMBL/GenBank/DDBJ databases">
        <title>Mucilaginibacter sp. RS28 isolated from freshwater.</title>
        <authorList>
            <person name="Ko S.-R."/>
        </authorList>
    </citation>
    <scope>NUCLEOTIDE SEQUENCE</scope>
    <source>
        <strain evidence="6">RS28</strain>
    </source>
</reference>
<dbReference type="PANTHER" id="PTHR30328:SF54">
    <property type="entry name" value="HTH-TYPE TRANSCRIPTIONAL REPRESSOR SCO4008"/>
    <property type="match status" value="1"/>
</dbReference>
<evidence type="ECO:0000313" key="7">
    <source>
        <dbReference type="Proteomes" id="UP001139450"/>
    </source>
</evidence>
<keyword evidence="3" id="KW-0804">Transcription</keyword>
<feature type="DNA-binding region" description="H-T-H motif" evidence="4">
    <location>
        <begin position="29"/>
        <end position="48"/>
    </location>
</feature>
<dbReference type="InterPro" id="IPR036271">
    <property type="entry name" value="Tet_transcr_reg_TetR-rel_C_sf"/>
</dbReference>
<evidence type="ECO:0000256" key="4">
    <source>
        <dbReference type="PROSITE-ProRule" id="PRU00335"/>
    </source>
</evidence>
<keyword evidence="1" id="KW-0805">Transcription regulation</keyword>
<sequence length="209" mass="23946">MEKEKTDKKDHILDVAERVFAEVGFDGASTRLISSEAGVNMAMLNYYFGSKEGLLLAIFARRTAVFKDLVKNIGTTENISCWDKVDRYIDAYTERVFNNNCFQKMLYQELAITRKGELTDKITEMMMGSVNEFKKIIQDGVNSGEFKTDTDVELLIATLYGSKNFILNTPHISSIMLGYEVHNQENLDNKLKPRLKAYLKKLLNLYLLK</sequence>
<dbReference type="GO" id="GO:0003677">
    <property type="term" value="F:DNA binding"/>
    <property type="evidence" value="ECO:0007669"/>
    <property type="project" value="UniProtKB-UniRule"/>
</dbReference>
<keyword evidence="7" id="KW-1185">Reference proteome</keyword>
<dbReference type="Pfam" id="PF00440">
    <property type="entry name" value="TetR_N"/>
    <property type="match status" value="1"/>
</dbReference>
<dbReference type="InterPro" id="IPR050109">
    <property type="entry name" value="HTH-type_TetR-like_transc_reg"/>
</dbReference>
<dbReference type="InterPro" id="IPR009057">
    <property type="entry name" value="Homeodomain-like_sf"/>
</dbReference>
<dbReference type="Proteomes" id="UP001139450">
    <property type="component" value="Unassembled WGS sequence"/>
</dbReference>